<accession>A2CDQ8</accession>
<dbReference type="EMBL" id="CP000554">
    <property type="protein sequence ID" value="ABM79618.1"/>
    <property type="molecule type" value="Genomic_DNA"/>
</dbReference>
<dbReference type="AlphaFoldDB" id="A2CDQ8"/>
<name>A2CDQ8_PROM3</name>
<protein>
    <submittedName>
        <fullName evidence="1">Uncharacterized protein</fullName>
    </submittedName>
</protein>
<reference evidence="1 2" key="1">
    <citation type="journal article" date="2007" name="PLoS Genet.">
        <title>Patterns and implications of gene gain and loss in the evolution of Prochlorococcus.</title>
        <authorList>
            <person name="Kettler G.C."/>
            <person name="Martiny A.C."/>
            <person name="Huang K."/>
            <person name="Zucker J."/>
            <person name="Coleman M.L."/>
            <person name="Rodrigue S."/>
            <person name="Chen F."/>
            <person name="Lapidus A."/>
            <person name="Ferriera S."/>
            <person name="Johnson J."/>
            <person name="Steglich C."/>
            <person name="Church G.M."/>
            <person name="Richardson P."/>
            <person name="Chisholm S.W."/>
        </authorList>
    </citation>
    <scope>NUCLEOTIDE SEQUENCE [LARGE SCALE GENOMIC DNA]</scope>
    <source>
        <strain evidence="1 2">MIT 9303</strain>
    </source>
</reference>
<dbReference type="HOGENOM" id="CLU_2792545_0_0_3"/>
<sequence length="79" mass="8876">MHKSLHSALGAMGSQPGQNAAVRYRGFLLLPQSNQTWLVRPERSPMLLLPFRTPICSLTDVKSMLDWRLSQQTKLLDAA</sequence>
<dbReference type="Proteomes" id="UP000002274">
    <property type="component" value="Chromosome"/>
</dbReference>
<gene>
    <name evidence="1" type="ordered locus">P9303_28881</name>
</gene>
<proteinExistence type="predicted"/>
<dbReference type="KEGG" id="pmf:P9303_28881"/>
<organism evidence="1 2">
    <name type="scientific">Prochlorococcus marinus (strain MIT 9303)</name>
    <dbReference type="NCBI Taxonomy" id="59922"/>
    <lineage>
        <taxon>Bacteria</taxon>
        <taxon>Bacillati</taxon>
        <taxon>Cyanobacteriota</taxon>
        <taxon>Cyanophyceae</taxon>
        <taxon>Synechococcales</taxon>
        <taxon>Prochlorococcaceae</taxon>
        <taxon>Prochlorococcus</taxon>
    </lineage>
</organism>
<evidence type="ECO:0000313" key="2">
    <source>
        <dbReference type="Proteomes" id="UP000002274"/>
    </source>
</evidence>
<evidence type="ECO:0000313" key="1">
    <source>
        <dbReference type="EMBL" id="ABM79618.1"/>
    </source>
</evidence>